<reference evidence="1" key="1">
    <citation type="submission" date="2020-11" db="EMBL/GenBank/DDBJ databases">
        <authorList>
            <person name="Tran Van P."/>
        </authorList>
    </citation>
    <scope>NUCLEOTIDE SEQUENCE</scope>
</reference>
<dbReference type="PANTHER" id="PTHR39069:SF8">
    <property type="entry name" value="FI17111P1"/>
    <property type="match status" value="1"/>
</dbReference>
<dbReference type="CDD" id="cd00037">
    <property type="entry name" value="CLECT"/>
    <property type="match status" value="1"/>
</dbReference>
<gene>
    <name evidence="1" type="ORF">CTOB1V02_LOCUS12451</name>
</gene>
<proteinExistence type="predicted"/>
<dbReference type="InterPro" id="IPR016187">
    <property type="entry name" value="CTDL_fold"/>
</dbReference>
<dbReference type="InterPro" id="IPR016186">
    <property type="entry name" value="C-type_lectin-like/link_sf"/>
</dbReference>
<sequence length="244" mass="25969">MTYSSPLNDAGHAQPHLRQGTVCPLRQGTVCPLRQGTVSAQLPSPYDDGSYQAQIGAPKGKTIGSNCQCDAECDFRIKESFCDVGRCSCLPGFKGFTGALECSKLRIGDRCGSDLDCSLAIANSICDNSGFCACPTGFAVTRNGCEELELGSRCTESEDCSTAVANSECTGNRCVCQTDFVETADGECRGCNVDEVLFPQGASSASCYYASEDDQNWQAARDICQARGMDLVSIHNSEEESFVA</sequence>
<dbReference type="PANTHER" id="PTHR39069">
    <property type="entry name" value="ECDYSONE-INDUCIBLE GENE E1, ISOFORM A"/>
    <property type="match status" value="1"/>
</dbReference>
<evidence type="ECO:0000313" key="1">
    <source>
        <dbReference type="EMBL" id="CAD7234635.1"/>
    </source>
</evidence>
<accession>A0A7R8ZRU1</accession>
<dbReference type="AlphaFoldDB" id="A0A7R8ZRU1"/>
<dbReference type="SUPFAM" id="SSF56436">
    <property type="entry name" value="C-type lectin-like"/>
    <property type="match status" value="1"/>
</dbReference>
<feature type="non-terminal residue" evidence="1">
    <location>
        <position position="244"/>
    </location>
</feature>
<name>A0A7R8ZRU1_9CRUS</name>
<dbReference type="Gene3D" id="3.10.100.10">
    <property type="entry name" value="Mannose-Binding Protein A, subunit A"/>
    <property type="match status" value="1"/>
</dbReference>
<protein>
    <submittedName>
        <fullName evidence="1">Uncharacterized protein</fullName>
    </submittedName>
</protein>
<organism evidence="1">
    <name type="scientific">Cyprideis torosa</name>
    <dbReference type="NCBI Taxonomy" id="163714"/>
    <lineage>
        <taxon>Eukaryota</taxon>
        <taxon>Metazoa</taxon>
        <taxon>Ecdysozoa</taxon>
        <taxon>Arthropoda</taxon>
        <taxon>Crustacea</taxon>
        <taxon>Oligostraca</taxon>
        <taxon>Ostracoda</taxon>
        <taxon>Podocopa</taxon>
        <taxon>Podocopida</taxon>
        <taxon>Cytherocopina</taxon>
        <taxon>Cytheroidea</taxon>
        <taxon>Cytherideidae</taxon>
        <taxon>Cyprideis</taxon>
    </lineage>
</organism>
<dbReference type="EMBL" id="OB669330">
    <property type="protein sequence ID" value="CAD7234635.1"/>
    <property type="molecule type" value="Genomic_DNA"/>
</dbReference>
<dbReference type="OrthoDB" id="504708at2759"/>